<name>A0A5N4ECA6_CAMDR</name>
<protein>
    <submittedName>
        <fullName evidence="1">Uncharacterized protein</fullName>
    </submittedName>
</protein>
<sequence>MPPVSAWGWGRTFGGWVGAETKGLLGSQRLGSEVCRQSWKEEGQRVVTEGGGLQLPRGLPPRRAASLRLPGFRQGLDDSGPLEKKHLEPFYGPSLSLYEFTRTGPRAGTQMQGQARVRLVPWTREAGQWGGKCQAAGDGTGAQLQRTQARLDGQPRVRAASEVPTTMQNFLSLASGESASTKHLVPFSWSTSEARTQRISALGS</sequence>
<dbReference type="EMBL" id="JWIN03000003">
    <property type="protein sequence ID" value="KAB1281111.1"/>
    <property type="molecule type" value="Genomic_DNA"/>
</dbReference>
<accession>A0A5N4ECA6</accession>
<comment type="caution">
    <text evidence="1">The sequence shown here is derived from an EMBL/GenBank/DDBJ whole genome shotgun (WGS) entry which is preliminary data.</text>
</comment>
<reference evidence="1 2" key="1">
    <citation type="journal article" date="2019" name="Mol. Ecol. Resour.">
        <title>Improving Illumina assemblies with Hi-C and long reads: an example with the North African dromedary.</title>
        <authorList>
            <person name="Elbers J.P."/>
            <person name="Rogers M.F."/>
            <person name="Perelman P.L."/>
            <person name="Proskuryakova A.A."/>
            <person name="Serdyukova N.A."/>
            <person name="Johnson W.E."/>
            <person name="Horin P."/>
            <person name="Corander J."/>
            <person name="Murphy D."/>
            <person name="Burger P.A."/>
        </authorList>
    </citation>
    <scope>NUCLEOTIDE SEQUENCE [LARGE SCALE GENOMIC DNA]</scope>
    <source>
        <strain evidence="1">Drom800</strain>
        <tissue evidence="1">Blood</tissue>
    </source>
</reference>
<dbReference type="AlphaFoldDB" id="A0A5N4ECA6"/>
<evidence type="ECO:0000313" key="2">
    <source>
        <dbReference type="Proteomes" id="UP000299084"/>
    </source>
</evidence>
<proteinExistence type="predicted"/>
<evidence type="ECO:0000313" key="1">
    <source>
        <dbReference type="EMBL" id="KAB1281111.1"/>
    </source>
</evidence>
<keyword evidence="2" id="KW-1185">Reference proteome</keyword>
<gene>
    <name evidence="1" type="ORF">Cadr_000004869</name>
</gene>
<dbReference type="Proteomes" id="UP000299084">
    <property type="component" value="Unassembled WGS sequence"/>
</dbReference>
<organism evidence="1 2">
    <name type="scientific">Camelus dromedarius</name>
    <name type="common">Dromedary</name>
    <name type="synonym">Arabian camel</name>
    <dbReference type="NCBI Taxonomy" id="9838"/>
    <lineage>
        <taxon>Eukaryota</taxon>
        <taxon>Metazoa</taxon>
        <taxon>Chordata</taxon>
        <taxon>Craniata</taxon>
        <taxon>Vertebrata</taxon>
        <taxon>Euteleostomi</taxon>
        <taxon>Mammalia</taxon>
        <taxon>Eutheria</taxon>
        <taxon>Laurasiatheria</taxon>
        <taxon>Artiodactyla</taxon>
        <taxon>Tylopoda</taxon>
        <taxon>Camelidae</taxon>
        <taxon>Camelus</taxon>
    </lineage>
</organism>